<feature type="domain" description="RING-type" evidence="5">
    <location>
        <begin position="143"/>
        <end position="183"/>
    </location>
</feature>
<keyword evidence="7" id="KW-1185">Reference proteome</keyword>
<evidence type="ECO:0000256" key="1">
    <source>
        <dbReference type="ARBA" id="ARBA00022723"/>
    </source>
</evidence>
<dbReference type="SMART" id="SM00744">
    <property type="entry name" value="RINGv"/>
    <property type="match status" value="1"/>
</dbReference>
<name>A0A7N0T8G0_KALFE</name>
<keyword evidence="3" id="KW-0862">Zinc</keyword>
<dbReference type="Pfam" id="PF13639">
    <property type="entry name" value="zf-RING_2"/>
    <property type="match status" value="1"/>
</dbReference>
<dbReference type="GO" id="GO:0006511">
    <property type="term" value="P:ubiquitin-dependent protein catabolic process"/>
    <property type="evidence" value="ECO:0007669"/>
    <property type="project" value="TreeGrafter"/>
</dbReference>
<evidence type="ECO:0000313" key="6">
    <source>
        <dbReference type="EnsemblPlants" id="Kaladp0024s0886.1.v1.1"/>
    </source>
</evidence>
<keyword evidence="2 4" id="KW-0863">Zinc-finger</keyword>
<dbReference type="Proteomes" id="UP000594263">
    <property type="component" value="Unplaced"/>
</dbReference>
<keyword evidence="1" id="KW-0479">Metal-binding</keyword>
<sequence>QPFYSCYFNSVFEDEDEYEEDGRCAKLEIHLWTKFEDLAPKLPAGSTEYRVGLPETVAGEWGEQLAEQGIAEDSRMYQFRLAGEEWGSVSKLKVVLTGLEIPEECQARMVALLMHYIKLSLVTLPVTAAIAGLDKVEKEACYCLICIEENEEQQLARLPCLHVFHSECVEAWLRVSRLCPVCRFTMPCLENSEDGADGE</sequence>
<dbReference type="InterPro" id="IPR051826">
    <property type="entry name" value="E3_ubiquitin-ligase_domain"/>
</dbReference>
<protein>
    <recommendedName>
        <fullName evidence="5">RING-type domain-containing protein</fullName>
    </recommendedName>
</protein>
<dbReference type="PANTHER" id="PTHR22765:SF434">
    <property type="entry name" value="GB|AAD18119.1-RELATED"/>
    <property type="match status" value="1"/>
</dbReference>
<dbReference type="EnsemblPlants" id="Kaladp0024s0886.1.v1.1">
    <property type="protein sequence ID" value="Kaladp0024s0886.1.v1.1"/>
    <property type="gene ID" value="Kaladp0024s0886.v1.1"/>
</dbReference>
<dbReference type="InterPro" id="IPR011016">
    <property type="entry name" value="Znf_RING-CH"/>
</dbReference>
<evidence type="ECO:0000256" key="4">
    <source>
        <dbReference type="PROSITE-ProRule" id="PRU00175"/>
    </source>
</evidence>
<dbReference type="SUPFAM" id="SSF57850">
    <property type="entry name" value="RING/U-box"/>
    <property type="match status" value="1"/>
</dbReference>
<evidence type="ECO:0000256" key="3">
    <source>
        <dbReference type="ARBA" id="ARBA00022833"/>
    </source>
</evidence>
<evidence type="ECO:0000313" key="7">
    <source>
        <dbReference type="Proteomes" id="UP000594263"/>
    </source>
</evidence>
<dbReference type="AlphaFoldDB" id="A0A7N0T8G0"/>
<reference evidence="6" key="1">
    <citation type="submission" date="2021-01" db="UniProtKB">
        <authorList>
            <consortium name="EnsemblPlants"/>
        </authorList>
    </citation>
    <scope>IDENTIFICATION</scope>
</reference>
<organism evidence="6 7">
    <name type="scientific">Kalanchoe fedtschenkoi</name>
    <name type="common">Lavender scallops</name>
    <name type="synonym">South American air plant</name>
    <dbReference type="NCBI Taxonomy" id="63787"/>
    <lineage>
        <taxon>Eukaryota</taxon>
        <taxon>Viridiplantae</taxon>
        <taxon>Streptophyta</taxon>
        <taxon>Embryophyta</taxon>
        <taxon>Tracheophyta</taxon>
        <taxon>Spermatophyta</taxon>
        <taxon>Magnoliopsida</taxon>
        <taxon>eudicotyledons</taxon>
        <taxon>Gunneridae</taxon>
        <taxon>Pentapetalae</taxon>
        <taxon>Saxifragales</taxon>
        <taxon>Crassulaceae</taxon>
        <taxon>Kalanchoe</taxon>
    </lineage>
</organism>
<dbReference type="Gramene" id="Kaladp0024s0886.1.v1.1">
    <property type="protein sequence ID" value="Kaladp0024s0886.1.v1.1"/>
    <property type="gene ID" value="Kaladp0024s0886.v1.1"/>
</dbReference>
<proteinExistence type="predicted"/>
<dbReference type="GO" id="GO:0061630">
    <property type="term" value="F:ubiquitin protein ligase activity"/>
    <property type="evidence" value="ECO:0007669"/>
    <property type="project" value="TreeGrafter"/>
</dbReference>
<dbReference type="Gene3D" id="3.30.40.10">
    <property type="entry name" value="Zinc/RING finger domain, C3HC4 (zinc finger)"/>
    <property type="match status" value="1"/>
</dbReference>
<evidence type="ECO:0000256" key="2">
    <source>
        <dbReference type="ARBA" id="ARBA00022771"/>
    </source>
</evidence>
<dbReference type="GO" id="GO:0008270">
    <property type="term" value="F:zinc ion binding"/>
    <property type="evidence" value="ECO:0007669"/>
    <property type="project" value="UniProtKB-KW"/>
</dbReference>
<evidence type="ECO:0000259" key="5">
    <source>
        <dbReference type="PROSITE" id="PS50089"/>
    </source>
</evidence>
<dbReference type="InterPro" id="IPR001841">
    <property type="entry name" value="Znf_RING"/>
</dbReference>
<dbReference type="SMART" id="SM00184">
    <property type="entry name" value="RING"/>
    <property type="match status" value="1"/>
</dbReference>
<dbReference type="InterPro" id="IPR013083">
    <property type="entry name" value="Znf_RING/FYVE/PHD"/>
</dbReference>
<dbReference type="PANTHER" id="PTHR22765">
    <property type="entry name" value="RING FINGER AND PROTEASE ASSOCIATED DOMAIN-CONTAINING"/>
    <property type="match status" value="1"/>
</dbReference>
<accession>A0A7N0T8G0</accession>
<dbReference type="PROSITE" id="PS50089">
    <property type="entry name" value="ZF_RING_2"/>
    <property type="match status" value="1"/>
</dbReference>